<comment type="similarity">
    <text evidence="1">Belongs to the UPF0161 family.</text>
</comment>
<name>Q8G9N7_PSEPU</name>
<dbReference type="SMART" id="SM01234">
    <property type="entry name" value="Haemolytic"/>
    <property type="match status" value="1"/>
</dbReference>
<evidence type="ECO:0000256" key="1">
    <source>
        <dbReference type="HAMAP-Rule" id="MF_00386"/>
    </source>
</evidence>
<reference evidence="2" key="3">
    <citation type="submission" date="2001-08" db="EMBL/GenBank/DDBJ databases">
        <authorList>
            <person name="Kholodii G.Y."/>
        </authorList>
    </citation>
    <scope>NUCLEOTIDE SEQUENCE</scope>
    <source>
        <strain evidence="2">MU10-2</strain>
    </source>
</reference>
<dbReference type="NCBIfam" id="TIGR00278">
    <property type="entry name" value="membrane protein insertion efficiency factor YidD"/>
    <property type="match status" value="1"/>
</dbReference>
<sequence>MKNWLFAIKQVFLKLLTAVMVGCIRVYQYTISPLLGPRCRFWPSCSSYTIEAIQVHGPFKGGWMAVKRIVKCHPGSPGGMDPVPGGRSERSAVKMTTALLSVAAQPSAATNVYPCLAT</sequence>
<dbReference type="EMBL" id="AJ318529">
    <property type="protein sequence ID" value="CAC86910.1"/>
    <property type="molecule type" value="Genomic_DNA"/>
</dbReference>
<reference evidence="2" key="2">
    <citation type="journal article" date="2000" name="Russ. J. Genet.">
        <title>Host-dependent transposition of Tn5041.</title>
        <authorList>
            <person name="Kholodii G.Y."/>
            <person name="Mindlin S.Z."/>
            <person name="Gorlenko Z.M."/>
            <person name="Bass I.A."/>
            <person name="Kalyaeva E.S."/>
            <person name="Nikiforov V."/>
        </authorList>
    </citation>
    <scope>NUCLEOTIDE SEQUENCE</scope>
    <source>
        <strain evidence="2">MU10-2</strain>
    </source>
</reference>
<keyword evidence="1" id="KW-1003">Cell membrane</keyword>
<dbReference type="HAMAP" id="MF_00386">
    <property type="entry name" value="UPF0161_YidD"/>
    <property type="match status" value="1"/>
</dbReference>
<dbReference type="GO" id="GO:0005886">
    <property type="term" value="C:plasma membrane"/>
    <property type="evidence" value="ECO:0007669"/>
    <property type="project" value="UniProtKB-SubCell"/>
</dbReference>
<proteinExistence type="inferred from homology"/>
<dbReference type="PANTHER" id="PTHR33383:SF1">
    <property type="entry name" value="MEMBRANE PROTEIN INSERTION EFFICIENCY FACTOR-RELATED"/>
    <property type="match status" value="1"/>
</dbReference>
<comment type="subcellular location">
    <subcellularLocation>
        <location evidence="1">Cell membrane</location>
        <topology evidence="1">Peripheral membrane protein</topology>
        <orientation evidence="1">Cytoplasmic side</orientation>
    </subcellularLocation>
</comment>
<reference evidence="2" key="4">
    <citation type="journal article" date="2002" name="Microbiology">
        <title>Tn5041-like transposons: molecular diversity, evolutionary relationships and distribution of distinct variants in environmental bacteria.</title>
        <authorList>
            <person name="Kholodii G."/>
            <person name="Gorlenko Z."/>
            <person name="Mindlin S."/>
            <person name="Hobman J."/>
            <person name="Nikiforov V."/>
        </authorList>
    </citation>
    <scope>NUCLEOTIDE SEQUENCE</scope>
    <source>
        <strain evidence="2">MU10-2</strain>
    </source>
</reference>
<dbReference type="Pfam" id="PF01809">
    <property type="entry name" value="YidD"/>
    <property type="match status" value="1"/>
</dbReference>
<dbReference type="InterPro" id="IPR002696">
    <property type="entry name" value="Membr_insert_effic_factor_YidD"/>
</dbReference>
<comment type="function">
    <text evidence="1">Could be involved in insertion of integral membrane proteins into the membrane.</text>
</comment>
<keyword evidence="1" id="KW-0472">Membrane</keyword>
<evidence type="ECO:0000313" key="2">
    <source>
        <dbReference type="EMBL" id="CAC86910.1"/>
    </source>
</evidence>
<protein>
    <recommendedName>
        <fullName evidence="1">Putative membrane protein insertion efficiency factor</fullName>
    </recommendedName>
</protein>
<organism evidence="2">
    <name type="scientific">Pseudomonas putida</name>
    <name type="common">Arthrobacter siderocapsulatus</name>
    <dbReference type="NCBI Taxonomy" id="303"/>
    <lineage>
        <taxon>Bacteria</taxon>
        <taxon>Pseudomonadati</taxon>
        <taxon>Pseudomonadota</taxon>
        <taxon>Gammaproteobacteria</taxon>
        <taxon>Pseudomonadales</taxon>
        <taxon>Pseudomonadaceae</taxon>
        <taxon>Pseudomonas</taxon>
    </lineage>
</organism>
<accession>Q8G9N7</accession>
<dbReference type="AlphaFoldDB" id="Q8G9N7"/>
<dbReference type="PANTHER" id="PTHR33383">
    <property type="entry name" value="MEMBRANE PROTEIN INSERTION EFFICIENCY FACTOR-RELATED"/>
    <property type="match status" value="1"/>
</dbReference>
<reference evidence="2" key="1">
    <citation type="journal article" date="2000" name="Genetika">
        <title>Molecular genetic analysis of the Tn5041 transposition system.</title>
        <authorList>
            <person name="Kholodii G."/>
            <person name="Mindlin S.Z."/>
            <person name="Gorlenko Z.M."/>
            <person name="Bass I.A."/>
            <person name="Kalyaeva E.S."/>
            <person name="Nikiforov V.G."/>
        </authorList>
    </citation>
    <scope>NUCLEOTIDE SEQUENCE</scope>
    <source>
        <strain evidence="2">MU10-2</strain>
    </source>
</reference>